<organism evidence="2 3">
    <name type="scientific">Rhipicephalus sanguineus</name>
    <name type="common">Brown dog tick</name>
    <name type="synonym">Ixodes sanguineus</name>
    <dbReference type="NCBI Taxonomy" id="34632"/>
    <lineage>
        <taxon>Eukaryota</taxon>
        <taxon>Metazoa</taxon>
        <taxon>Ecdysozoa</taxon>
        <taxon>Arthropoda</taxon>
        <taxon>Chelicerata</taxon>
        <taxon>Arachnida</taxon>
        <taxon>Acari</taxon>
        <taxon>Parasitiformes</taxon>
        <taxon>Ixodida</taxon>
        <taxon>Ixodoidea</taxon>
        <taxon>Ixodidae</taxon>
        <taxon>Rhipicephalinae</taxon>
        <taxon>Rhipicephalus</taxon>
        <taxon>Rhipicephalus</taxon>
    </lineage>
</organism>
<gene>
    <name evidence="2" type="ORF">HPB52_024481</name>
</gene>
<feature type="region of interest" description="Disordered" evidence="1">
    <location>
        <begin position="1"/>
        <end position="37"/>
    </location>
</feature>
<proteinExistence type="predicted"/>
<accession>A0A9D4TCD2</accession>
<dbReference type="Proteomes" id="UP000821837">
    <property type="component" value="Unassembled WGS sequence"/>
</dbReference>
<reference evidence="2" key="1">
    <citation type="journal article" date="2020" name="Cell">
        <title>Large-Scale Comparative Analyses of Tick Genomes Elucidate Their Genetic Diversity and Vector Capacities.</title>
        <authorList>
            <consortium name="Tick Genome and Microbiome Consortium (TIGMIC)"/>
            <person name="Jia N."/>
            <person name="Wang J."/>
            <person name="Shi W."/>
            <person name="Du L."/>
            <person name="Sun Y."/>
            <person name="Zhan W."/>
            <person name="Jiang J.F."/>
            <person name="Wang Q."/>
            <person name="Zhang B."/>
            <person name="Ji P."/>
            <person name="Bell-Sakyi L."/>
            <person name="Cui X.M."/>
            <person name="Yuan T.T."/>
            <person name="Jiang B.G."/>
            <person name="Yang W.F."/>
            <person name="Lam T.T."/>
            <person name="Chang Q.C."/>
            <person name="Ding S.J."/>
            <person name="Wang X.J."/>
            <person name="Zhu J.G."/>
            <person name="Ruan X.D."/>
            <person name="Zhao L."/>
            <person name="Wei J.T."/>
            <person name="Ye R.Z."/>
            <person name="Que T.C."/>
            <person name="Du C.H."/>
            <person name="Zhou Y.H."/>
            <person name="Cheng J.X."/>
            <person name="Dai P.F."/>
            <person name="Guo W.B."/>
            <person name="Han X.H."/>
            <person name="Huang E.J."/>
            <person name="Li L.F."/>
            <person name="Wei W."/>
            <person name="Gao Y.C."/>
            <person name="Liu J.Z."/>
            <person name="Shao H.Z."/>
            <person name="Wang X."/>
            <person name="Wang C.C."/>
            <person name="Yang T.C."/>
            <person name="Huo Q.B."/>
            <person name="Li W."/>
            <person name="Chen H.Y."/>
            <person name="Chen S.E."/>
            <person name="Zhou L.G."/>
            <person name="Ni X.B."/>
            <person name="Tian J.H."/>
            <person name="Sheng Y."/>
            <person name="Liu T."/>
            <person name="Pan Y.S."/>
            <person name="Xia L.Y."/>
            <person name="Li J."/>
            <person name="Zhao F."/>
            <person name="Cao W.C."/>
        </authorList>
    </citation>
    <scope>NUCLEOTIDE SEQUENCE</scope>
    <source>
        <strain evidence="2">Rsan-2018</strain>
    </source>
</reference>
<dbReference type="EMBL" id="JABSTV010001208">
    <property type="protein sequence ID" value="KAH7984880.1"/>
    <property type="molecule type" value="Genomic_DNA"/>
</dbReference>
<evidence type="ECO:0000256" key="1">
    <source>
        <dbReference type="SAM" id="MobiDB-lite"/>
    </source>
</evidence>
<evidence type="ECO:0000313" key="3">
    <source>
        <dbReference type="Proteomes" id="UP000821837"/>
    </source>
</evidence>
<feature type="compositionally biased region" description="Basic and acidic residues" evidence="1">
    <location>
        <begin position="1"/>
        <end position="29"/>
    </location>
</feature>
<keyword evidence="3" id="KW-1185">Reference proteome</keyword>
<dbReference type="AlphaFoldDB" id="A0A9D4TCD2"/>
<comment type="caution">
    <text evidence="2">The sequence shown here is derived from an EMBL/GenBank/DDBJ whole genome shotgun (WGS) entry which is preliminary data.</text>
</comment>
<reference evidence="2" key="2">
    <citation type="submission" date="2021-09" db="EMBL/GenBank/DDBJ databases">
        <authorList>
            <person name="Jia N."/>
            <person name="Wang J."/>
            <person name="Shi W."/>
            <person name="Du L."/>
            <person name="Sun Y."/>
            <person name="Zhan W."/>
            <person name="Jiang J."/>
            <person name="Wang Q."/>
            <person name="Zhang B."/>
            <person name="Ji P."/>
            <person name="Sakyi L.B."/>
            <person name="Cui X."/>
            <person name="Yuan T."/>
            <person name="Jiang B."/>
            <person name="Yang W."/>
            <person name="Lam T.T.-Y."/>
            <person name="Chang Q."/>
            <person name="Ding S."/>
            <person name="Wang X."/>
            <person name="Zhu J."/>
            <person name="Ruan X."/>
            <person name="Zhao L."/>
            <person name="Wei J."/>
            <person name="Que T."/>
            <person name="Du C."/>
            <person name="Cheng J."/>
            <person name="Dai P."/>
            <person name="Han X."/>
            <person name="Huang E."/>
            <person name="Gao Y."/>
            <person name="Liu J."/>
            <person name="Shao H."/>
            <person name="Ye R."/>
            <person name="Li L."/>
            <person name="Wei W."/>
            <person name="Wang X."/>
            <person name="Wang C."/>
            <person name="Huo Q."/>
            <person name="Li W."/>
            <person name="Guo W."/>
            <person name="Chen H."/>
            <person name="Chen S."/>
            <person name="Zhou L."/>
            <person name="Zhou L."/>
            <person name="Ni X."/>
            <person name="Tian J."/>
            <person name="Zhou Y."/>
            <person name="Sheng Y."/>
            <person name="Liu T."/>
            <person name="Pan Y."/>
            <person name="Xia L."/>
            <person name="Li J."/>
            <person name="Zhao F."/>
            <person name="Cao W."/>
        </authorList>
    </citation>
    <scope>NUCLEOTIDE SEQUENCE</scope>
    <source>
        <strain evidence="2">Rsan-2018</strain>
        <tissue evidence="2">Larvae</tissue>
    </source>
</reference>
<protein>
    <submittedName>
        <fullName evidence="2">Uncharacterized protein</fullName>
    </submittedName>
</protein>
<sequence length="127" mass="14545">MREAASRQWCDKDHREEIRSTAQQRRESDPWLASPRILPSPALPESVRSILDNGPKYSFEPVVPRHQPWQDEQPFARTFVNGTKPSAMPGINPPFKYIVDTLEKRSLALIQADKDRGFVVMAKGLFN</sequence>
<evidence type="ECO:0000313" key="2">
    <source>
        <dbReference type="EMBL" id="KAH7984880.1"/>
    </source>
</evidence>
<name>A0A9D4TCD2_RHISA</name>